<sequence length="69" mass="7703">MQPINANSLAKGAVALTLFYFVAWLLGPLLLAEAGLWFGLPIWFWCSCILAPLLLCLLVWWWLRGGARG</sequence>
<name>A0A1M5SF88_9GAMM</name>
<dbReference type="EMBL" id="FQXG01000002">
    <property type="protein sequence ID" value="SHH37272.1"/>
    <property type="molecule type" value="Genomic_DNA"/>
</dbReference>
<dbReference type="InterPro" id="IPR010398">
    <property type="entry name" value="DUF997"/>
</dbReference>
<keyword evidence="1" id="KW-0472">Membrane</keyword>
<feature type="transmembrane region" description="Helical" evidence="1">
    <location>
        <begin position="42"/>
        <end position="63"/>
    </location>
</feature>
<proteinExistence type="predicted"/>
<feature type="transmembrane region" description="Helical" evidence="1">
    <location>
        <begin position="12"/>
        <end position="30"/>
    </location>
</feature>
<gene>
    <name evidence="2" type="ORF">SAMN02745129_1983</name>
</gene>
<organism evidence="2 3">
    <name type="scientific">Ferrimonas marina</name>
    <dbReference type="NCBI Taxonomy" id="299255"/>
    <lineage>
        <taxon>Bacteria</taxon>
        <taxon>Pseudomonadati</taxon>
        <taxon>Pseudomonadota</taxon>
        <taxon>Gammaproteobacteria</taxon>
        <taxon>Alteromonadales</taxon>
        <taxon>Ferrimonadaceae</taxon>
        <taxon>Ferrimonas</taxon>
    </lineage>
</organism>
<evidence type="ECO:0000313" key="3">
    <source>
        <dbReference type="Proteomes" id="UP000184268"/>
    </source>
</evidence>
<keyword evidence="1" id="KW-0812">Transmembrane</keyword>
<dbReference type="Pfam" id="PF06196">
    <property type="entry name" value="DUF997"/>
    <property type="match status" value="1"/>
</dbReference>
<evidence type="ECO:0000313" key="2">
    <source>
        <dbReference type="EMBL" id="SHH37272.1"/>
    </source>
</evidence>
<dbReference type="RefSeq" id="WP_067664359.1">
    <property type="nucleotide sequence ID" value="NZ_FQXG01000002.1"/>
</dbReference>
<evidence type="ECO:0000256" key="1">
    <source>
        <dbReference type="SAM" id="Phobius"/>
    </source>
</evidence>
<keyword evidence="3" id="KW-1185">Reference proteome</keyword>
<dbReference type="AlphaFoldDB" id="A0A1M5SF88"/>
<keyword evidence="1" id="KW-1133">Transmembrane helix</keyword>
<reference evidence="2 3" key="1">
    <citation type="submission" date="2016-11" db="EMBL/GenBank/DDBJ databases">
        <authorList>
            <person name="Jaros S."/>
            <person name="Januszkiewicz K."/>
            <person name="Wedrychowicz H."/>
        </authorList>
    </citation>
    <scope>NUCLEOTIDE SEQUENCE [LARGE SCALE GENOMIC DNA]</scope>
    <source>
        <strain evidence="2 3">DSM 16917</strain>
    </source>
</reference>
<protein>
    <submittedName>
        <fullName evidence="2">Uncharacterized membrane protein YhdT</fullName>
    </submittedName>
</protein>
<accession>A0A1M5SF88</accession>
<dbReference type="Proteomes" id="UP000184268">
    <property type="component" value="Unassembled WGS sequence"/>
</dbReference>